<dbReference type="InterPro" id="IPR046953">
    <property type="entry name" value="Spore_GerAC-like_C"/>
</dbReference>
<feature type="domain" description="Spore germination GerAC-like C-terminal" evidence="8">
    <location>
        <begin position="197"/>
        <end position="355"/>
    </location>
</feature>
<dbReference type="OrthoDB" id="2592518at2"/>
<evidence type="ECO:0000256" key="2">
    <source>
        <dbReference type="ARBA" id="ARBA00007886"/>
    </source>
</evidence>
<evidence type="ECO:0000256" key="4">
    <source>
        <dbReference type="ARBA" id="ARBA00022729"/>
    </source>
</evidence>
<evidence type="ECO:0000313" key="10">
    <source>
        <dbReference type="EMBL" id="AOH53578.1"/>
    </source>
</evidence>
<protein>
    <submittedName>
        <fullName evidence="10">Uncharacterized protein</fullName>
    </submittedName>
</protein>
<dbReference type="InterPro" id="IPR038501">
    <property type="entry name" value="Spore_GerAC_C_sf"/>
</dbReference>
<evidence type="ECO:0000256" key="6">
    <source>
        <dbReference type="ARBA" id="ARBA00023139"/>
    </source>
</evidence>
<dbReference type="RefSeq" id="WP_064466878.1">
    <property type="nucleotide sequence ID" value="NZ_CP017080.1"/>
</dbReference>
<dbReference type="AlphaFoldDB" id="A0A1B3XK34"/>
<dbReference type="KEGG" id="bmur:ABE28_004380"/>
<dbReference type="InterPro" id="IPR008844">
    <property type="entry name" value="Spore_GerAC-like"/>
</dbReference>
<evidence type="ECO:0000256" key="7">
    <source>
        <dbReference type="ARBA" id="ARBA00023288"/>
    </source>
</evidence>
<proteinExistence type="inferred from homology"/>
<evidence type="ECO:0000256" key="5">
    <source>
        <dbReference type="ARBA" id="ARBA00023136"/>
    </source>
</evidence>
<evidence type="ECO:0000313" key="11">
    <source>
        <dbReference type="Proteomes" id="UP000077926"/>
    </source>
</evidence>
<dbReference type="PANTHER" id="PTHR35789">
    <property type="entry name" value="SPORE GERMINATION PROTEIN B3"/>
    <property type="match status" value="1"/>
</dbReference>
<dbReference type="InterPro" id="IPR057336">
    <property type="entry name" value="GerAC_N"/>
</dbReference>
<keyword evidence="6" id="KW-0564">Palmitate</keyword>
<accession>A0A1B3XK34</accession>
<dbReference type="NCBIfam" id="TIGR02887">
    <property type="entry name" value="spore_ger_x_C"/>
    <property type="match status" value="1"/>
</dbReference>
<dbReference type="GO" id="GO:0016020">
    <property type="term" value="C:membrane"/>
    <property type="evidence" value="ECO:0007669"/>
    <property type="project" value="UniProtKB-SubCell"/>
</dbReference>
<comment type="subcellular location">
    <subcellularLocation>
        <location evidence="1">Membrane</location>
        <topology evidence="1">Lipid-anchor</topology>
    </subcellularLocation>
</comment>
<evidence type="ECO:0000259" key="9">
    <source>
        <dbReference type="Pfam" id="PF25198"/>
    </source>
</evidence>
<keyword evidence="4" id="KW-0732">Signal</keyword>
<name>A0A1B3XK34_9BACI</name>
<dbReference type="GO" id="GO:0009847">
    <property type="term" value="P:spore germination"/>
    <property type="evidence" value="ECO:0007669"/>
    <property type="project" value="InterPro"/>
</dbReference>
<organism evidence="10 11">
    <name type="scientific">Peribacillus muralis</name>
    <dbReference type="NCBI Taxonomy" id="264697"/>
    <lineage>
        <taxon>Bacteria</taxon>
        <taxon>Bacillati</taxon>
        <taxon>Bacillota</taxon>
        <taxon>Bacilli</taxon>
        <taxon>Bacillales</taxon>
        <taxon>Bacillaceae</taxon>
        <taxon>Peribacillus</taxon>
    </lineage>
</organism>
<evidence type="ECO:0000256" key="3">
    <source>
        <dbReference type="ARBA" id="ARBA00022544"/>
    </source>
</evidence>
<keyword evidence="5" id="KW-0472">Membrane</keyword>
<sequence length="359" mass="41325">MKKFLLWCIFTFILLFYNSNETMILEDIQHVSAIGYDYVDDDRMKGTAAAPFYPAGINVEPLDAFFTAEGHTFLDILQKQQLESQRKLVTGRLQNFLISKELAKHGVAELTDPLGRSTDIGRDVYMAVVDGSVEDLLTFKYSNAPTSAEYLSDFMERNLKDIIPKPTVHIFLEQYNGFVQDPFLPMIEKKHDHIRYKGLALFKGDHYVGALSDKESYLFTLLYEKTKTGTDQISLKNKKYIAIQNIRSKVKYKVSGSQDDPRVDVHVSFLGEVKDAPSISLGEDTLKEMEQEWSEGTMQRANKMMDKFKKLEVDPLGITEKVRSHFRNFDKKAWEERYPTVPVEFHMKIRITNTGITNK</sequence>
<gene>
    <name evidence="10" type="ORF">ABE28_004380</name>
</gene>
<evidence type="ECO:0000259" key="8">
    <source>
        <dbReference type="Pfam" id="PF05504"/>
    </source>
</evidence>
<feature type="domain" description="Spore germination protein N-terminal" evidence="9">
    <location>
        <begin position="23"/>
        <end position="188"/>
    </location>
</feature>
<dbReference type="EMBL" id="CP017080">
    <property type="protein sequence ID" value="AOH53578.1"/>
    <property type="molecule type" value="Genomic_DNA"/>
</dbReference>
<comment type="similarity">
    <text evidence="2">Belongs to the GerABKC lipoprotein family.</text>
</comment>
<dbReference type="Pfam" id="PF25198">
    <property type="entry name" value="Spore_GerAC_N"/>
    <property type="match status" value="1"/>
</dbReference>
<keyword evidence="3" id="KW-0309">Germination</keyword>
<keyword evidence="11" id="KW-1185">Reference proteome</keyword>
<keyword evidence="7" id="KW-0449">Lipoprotein</keyword>
<reference evidence="10 11" key="1">
    <citation type="submission" date="2016-08" db="EMBL/GenBank/DDBJ databases">
        <title>Complete genome sequence of Bacillus muralis G25-68, a strain with toxicity to nematodes.</title>
        <authorList>
            <person name="Zheng Z."/>
        </authorList>
    </citation>
    <scope>NUCLEOTIDE SEQUENCE [LARGE SCALE GENOMIC DNA]</scope>
    <source>
        <strain evidence="10 11">G25-68</strain>
    </source>
</reference>
<dbReference type="PANTHER" id="PTHR35789:SF1">
    <property type="entry name" value="SPORE GERMINATION PROTEIN B3"/>
    <property type="match status" value="1"/>
</dbReference>
<dbReference type="Pfam" id="PF05504">
    <property type="entry name" value="Spore_GerAC"/>
    <property type="match status" value="1"/>
</dbReference>
<dbReference type="Proteomes" id="UP000077926">
    <property type="component" value="Chromosome"/>
</dbReference>
<dbReference type="STRING" id="264697.ABE28_004380"/>
<evidence type="ECO:0000256" key="1">
    <source>
        <dbReference type="ARBA" id="ARBA00004635"/>
    </source>
</evidence>
<dbReference type="Gene3D" id="3.30.300.210">
    <property type="entry name" value="Nutrient germinant receptor protein C, domain 3"/>
    <property type="match status" value="1"/>
</dbReference>